<dbReference type="Proteomes" id="UP000053144">
    <property type="component" value="Chromosome 2"/>
</dbReference>
<reference evidence="3" key="1">
    <citation type="journal article" date="2015" name="Proc. Natl. Acad. Sci. U.S.A.">
        <title>Genome sequencing of adzuki bean (Vigna angularis) provides insight into high starch and low fat accumulation and domestication.</title>
        <authorList>
            <person name="Yang K."/>
            <person name="Tian Z."/>
            <person name="Chen C."/>
            <person name="Luo L."/>
            <person name="Zhao B."/>
            <person name="Wang Z."/>
            <person name="Yu L."/>
            <person name="Li Y."/>
            <person name="Sun Y."/>
            <person name="Li W."/>
            <person name="Chen Y."/>
            <person name="Li Y."/>
            <person name="Zhang Y."/>
            <person name="Ai D."/>
            <person name="Zhao J."/>
            <person name="Shang C."/>
            <person name="Ma Y."/>
            <person name="Wu B."/>
            <person name="Wang M."/>
            <person name="Gao L."/>
            <person name="Sun D."/>
            <person name="Zhang P."/>
            <person name="Guo F."/>
            <person name="Wang W."/>
            <person name="Li Y."/>
            <person name="Wang J."/>
            <person name="Varshney R.K."/>
            <person name="Wang J."/>
            <person name="Ling H.Q."/>
            <person name="Wan P."/>
        </authorList>
    </citation>
    <scope>NUCLEOTIDE SEQUENCE</scope>
    <source>
        <strain evidence="3">cv. Jingnong 6</strain>
    </source>
</reference>
<evidence type="ECO:0000313" key="2">
    <source>
        <dbReference type="EMBL" id="KOM34702.1"/>
    </source>
</evidence>
<sequence>MVITSTPPPNPTSRPSSSSIPISEIVIVSGDPDSVGDVVDPPLHDRPWIEPYARGGTLKHQPSSSTTTADEAVERLTPLLQQRDSENYDLREEYTELRNEFTNSKFLVMRALLEASDIHSIGSHNPATTLAITRRPSAAHISLAHAKFSCI</sequence>
<protein>
    <submittedName>
        <fullName evidence="2">Uncharacterized protein</fullName>
    </submittedName>
</protein>
<feature type="compositionally biased region" description="Pro residues" evidence="1">
    <location>
        <begin position="1"/>
        <end position="12"/>
    </location>
</feature>
<dbReference type="EMBL" id="CM003372">
    <property type="protein sequence ID" value="KOM34702.1"/>
    <property type="molecule type" value="Genomic_DNA"/>
</dbReference>
<dbReference type="AlphaFoldDB" id="A0A0L9TWB2"/>
<feature type="compositionally biased region" description="Low complexity" evidence="1">
    <location>
        <begin position="13"/>
        <end position="41"/>
    </location>
</feature>
<evidence type="ECO:0000256" key="1">
    <source>
        <dbReference type="SAM" id="MobiDB-lite"/>
    </source>
</evidence>
<gene>
    <name evidence="2" type="ORF">LR48_Vigan02g085200</name>
</gene>
<feature type="compositionally biased region" description="Polar residues" evidence="1">
    <location>
        <begin position="60"/>
        <end position="69"/>
    </location>
</feature>
<organism evidence="2 3">
    <name type="scientific">Phaseolus angularis</name>
    <name type="common">Azuki bean</name>
    <name type="synonym">Vigna angularis</name>
    <dbReference type="NCBI Taxonomy" id="3914"/>
    <lineage>
        <taxon>Eukaryota</taxon>
        <taxon>Viridiplantae</taxon>
        <taxon>Streptophyta</taxon>
        <taxon>Embryophyta</taxon>
        <taxon>Tracheophyta</taxon>
        <taxon>Spermatophyta</taxon>
        <taxon>Magnoliopsida</taxon>
        <taxon>eudicotyledons</taxon>
        <taxon>Gunneridae</taxon>
        <taxon>Pentapetalae</taxon>
        <taxon>rosids</taxon>
        <taxon>fabids</taxon>
        <taxon>Fabales</taxon>
        <taxon>Fabaceae</taxon>
        <taxon>Papilionoideae</taxon>
        <taxon>50 kb inversion clade</taxon>
        <taxon>NPAAA clade</taxon>
        <taxon>indigoferoid/millettioid clade</taxon>
        <taxon>Phaseoleae</taxon>
        <taxon>Vigna</taxon>
    </lineage>
</organism>
<name>A0A0L9TWB2_PHAAN</name>
<evidence type="ECO:0000313" key="3">
    <source>
        <dbReference type="Proteomes" id="UP000053144"/>
    </source>
</evidence>
<dbReference type="Gramene" id="KOM34702">
    <property type="protein sequence ID" value="KOM34702"/>
    <property type="gene ID" value="LR48_Vigan02g085200"/>
</dbReference>
<proteinExistence type="predicted"/>
<accession>A0A0L9TWB2</accession>
<feature type="region of interest" description="Disordered" evidence="1">
    <location>
        <begin position="1"/>
        <end position="70"/>
    </location>
</feature>